<comment type="caution">
    <text evidence="1">The sequence shown here is derived from an EMBL/GenBank/DDBJ whole genome shotgun (WGS) entry which is preliminary data.</text>
</comment>
<dbReference type="AlphaFoldDB" id="A0A0A2JFG6"/>
<accession>A0A0A2JFG6</accession>
<dbReference type="RefSeq" id="XP_016596025.1">
    <property type="nucleotide sequence ID" value="XM_016743303.1"/>
</dbReference>
<dbReference type="Gene3D" id="3.40.630.30">
    <property type="match status" value="1"/>
</dbReference>
<sequence length="226" mass="24917">MDPKMAFHIKVYPSSDLPNQPWISSLTHMVNASYRVTTKIKFATTKTRLSTDSTLSEELGVDGLTAVALVGDGKDQKIEVIGTASMKKWKDDGLWTPTTKDGHDVNLNEVGDAINGGIDQTLHQHACPGDYELAVVALLPDPRYRGKGIAGHLARACEQELLRQHGVDGKDGSAPVRIMIRATKEDIGAYWLKQGFTVVGSRRCPKGHWDSLEEFTIWAMMRELST</sequence>
<dbReference type="InterPro" id="IPR016181">
    <property type="entry name" value="Acyl_CoA_acyltransferase"/>
</dbReference>
<keyword evidence="1" id="KW-0808">Transferase</keyword>
<reference evidence="1 2" key="1">
    <citation type="journal article" date="2015" name="Mol. Plant Microbe Interact.">
        <title>Genome, transcriptome, and functional analyses of Penicillium expansum provide new insights into secondary metabolism and pathogenicity.</title>
        <authorList>
            <person name="Ballester A.R."/>
            <person name="Marcet-Houben M."/>
            <person name="Levin E."/>
            <person name="Sela N."/>
            <person name="Selma-Lazaro C."/>
            <person name="Carmona L."/>
            <person name="Wisniewski M."/>
            <person name="Droby S."/>
            <person name="Gonzalez-Candelas L."/>
            <person name="Gabaldon T."/>
        </authorList>
    </citation>
    <scope>NUCLEOTIDE SEQUENCE [LARGE SCALE GENOMIC DNA]</scope>
    <source>
        <strain evidence="1 2">MD-8</strain>
    </source>
</reference>
<keyword evidence="2" id="KW-1185">Reference proteome</keyword>
<dbReference type="GeneID" id="27678722"/>
<name>A0A0A2JFG6_PENEN</name>
<dbReference type="OrthoDB" id="3794209at2759"/>
<dbReference type="Proteomes" id="UP000030143">
    <property type="component" value="Unassembled WGS sequence"/>
</dbReference>
<dbReference type="EMBL" id="JQFZ01000250">
    <property type="protein sequence ID" value="KGO53423.1"/>
    <property type="molecule type" value="Genomic_DNA"/>
</dbReference>
<dbReference type="HOGENOM" id="CLU_1062419_0_0_1"/>
<protein>
    <submittedName>
        <fullName evidence="1">Acyl-CoA N-acyltransferase</fullName>
    </submittedName>
</protein>
<gene>
    <name evidence="1" type="ORF">PEX2_060300</name>
</gene>
<keyword evidence="1" id="KW-0012">Acyltransferase</keyword>
<dbReference type="GO" id="GO:0016746">
    <property type="term" value="F:acyltransferase activity"/>
    <property type="evidence" value="ECO:0007669"/>
    <property type="project" value="UniProtKB-KW"/>
</dbReference>
<dbReference type="PhylomeDB" id="A0A0A2JFG6"/>
<dbReference type="VEuPathDB" id="FungiDB:PEXP_068960"/>
<evidence type="ECO:0000313" key="1">
    <source>
        <dbReference type="EMBL" id="KGO53423.1"/>
    </source>
</evidence>
<evidence type="ECO:0000313" key="2">
    <source>
        <dbReference type="Proteomes" id="UP000030143"/>
    </source>
</evidence>
<proteinExistence type="predicted"/>
<organism evidence="1 2">
    <name type="scientific">Penicillium expansum</name>
    <name type="common">Blue mold rot fungus</name>
    <dbReference type="NCBI Taxonomy" id="27334"/>
    <lineage>
        <taxon>Eukaryota</taxon>
        <taxon>Fungi</taxon>
        <taxon>Dikarya</taxon>
        <taxon>Ascomycota</taxon>
        <taxon>Pezizomycotina</taxon>
        <taxon>Eurotiomycetes</taxon>
        <taxon>Eurotiomycetidae</taxon>
        <taxon>Eurotiales</taxon>
        <taxon>Aspergillaceae</taxon>
        <taxon>Penicillium</taxon>
    </lineage>
</organism>
<dbReference type="SUPFAM" id="SSF55729">
    <property type="entry name" value="Acyl-CoA N-acyltransferases (Nat)"/>
    <property type="match status" value="1"/>
</dbReference>
<dbReference type="CDD" id="cd04301">
    <property type="entry name" value="NAT_SF"/>
    <property type="match status" value="1"/>
</dbReference>